<dbReference type="Gene3D" id="1.10.8.760">
    <property type="entry name" value="Haem-binding uptake, Tiki superfamily, ChaN, domain 2"/>
    <property type="match status" value="1"/>
</dbReference>
<sequence>MRSLLLLALLVLAACQSQPVLAPLPAWQSPQGHGHAELGQIVDLHSGERLTPEQLVARLATAPRVLVGEQHDNPDHHALQLWLLHALEQRREQGSLLLEMLASGQQHLADEVAQQLREGRQIDDLPKALEWSNGWPWALYGPIVRHGLAQRYGLRAANLDRAEIMAIYREQPVLQGQASTAAAVREPLLEQIRESHCDKLPVSQLPAMLAVQQQRDRRMAEQLLAAPQPAMLFAGAFHVRRDLGVPLHLGDLGAPASAQVLILSEVGKSVTAQQADYVWYTAALPAEDHCARFQ</sequence>
<feature type="signal peptide" evidence="1">
    <location>
        <begin position="1"/>
        <end position="22"/>
    </location>
</feature>
<evidence type="ECO:0000256" key="1">
    <source>
        <dbReference type="SAM" id="SignalP"/>
    </source>
</evidence>
<dbReference type="Pfam" id="PF04187">
    <property type="entry name" value="Cofac_haem_bdg"/>
    <property type="match status" value="1"/>
</dbReference>
<dbReference type="RefSeq" id="WP_042554842.1">
    <property type="nucleotide sequence ID" value="NZ_JXQW01000041.1"/>
</dbReference>
<dbReference type="Proteomes" id="UP000032068">
    <property type="component" value="Unassembled WGS sequence"/>
</dbReference>
<dbReference type="InterPro" id="IPR016773">
    <property type="entry name" value="Fe3_uptake_reg_CjrA_prd"/>
</dbReference>
<accession>A0A0D0IZA0</accession>
<gene>
    <name evidence="3" type="ORF">RU08_16075</name>
</gene>
<dbReference type="SUPFAM" id="SSF159501">
    <property type="entry name" value="EreA/ChaN-like"/>
    <property type="match status" value="1"/>
</dbReference>
<feature type="chain" id="PRO_5002230180" evidence="1">
    <location>
        <begin position="23"/>
        <end position="294"/>
    </location>
</feature>
<dbReference type="PIRSF" id="PIRSF020419">
    <property type="entry name" value="Fe_uptake_reg_CjrA_prd"/>
    <property type="match status" value="1"/>
</dbReference>
<dbReference type="CDD" id="cd14727">
    <property type="entry name" value="ChanN-like"/>
    <property type="match status" value="1"/>
</dbReference>
<dbReference type="OrthoDB" id="9795827at2"/>
<protein>
    <submittedName>
        <fullName evidence="3">Iron(III) ABC transporter</fullName>
    </submittedName>
</protein>
<organism evidence="3 4">
    <name type="scientific">Pseudomonas fulva</name>
    <dbReference type="NCBI Taxonomy" id="47880"/>
    <lineage>
        <taxon>Bacteria</taxon>
        <taxon>Pseudomonadati</taxon>
        <taxon>Pseudomonadota</taxon>
        <taxon>Gammaproteobacteria</taxon>
        <taxon>Pseudomonadales</taxon>
        <taxon>Pseudomonadaceae</taxon>
        <taxon>Pseudomonas</taxon>
    </lineage>
</organism>
<comment type="caution">
    <text evidence="3">The sequence shown here is derived from an EMBL/GenBank/DDBJ whole genome shotgun (WGS) entry which is preliminary data.</text>
</comment>
<evidence type="ECO:0000313" key="4">
    <source>
        <dbReference type="Proteomes" id="UP000032068"/>
    </source>
</evidence>
<evidence type="ECO:0000313" key="3">
    <source>
        <dbReference type="EMBL" id="KIP98520.1"/>
    </source>
</evidence>
<dbReference type="InterPro" id="IPR007314">
    <property type="entry name" value="Cofac_haem-bd_dom"/>
</dbReference>
<dbReference type="EMBL" id="JXQW01000041">
    <property type="protein sequence ID" value="KIP98520.1"/>
    <property type="molecule type" value="Genomic_DNA"/>
</dbReference>
<evidence type="ECO:0000259" key="2">
    <source>
        <dbReference type="Pfam" id="PF04187"/>
    </source>
</evidence>
<reference evidence="3 4" key="1">
    <citation type="submission" date="2014-12" db="EMBL/GenBank/DDBJ databases">
        <title>16Stimator: statistical estimation of ribosomal gene copy numbers from draft genome assemblies.</title>
        <authorList>
            <person name="Perisin M.A."/>
            <person name="Vetter M."/>
            <person name="Gilbert J.A."/>
            <person name="Bergelson J."/>
        </authorList>
    </citation>
    <scope>NUCLEOTIDE SEQUENCE [LARGE SCALE GENOMIC DNA]</scope>
    <source>
        <strain evidence="3 4">MEJ086</strain>
    </source>
</reference>
<keyword evidence="1" id="KW-0732">Signal</keyword>
<dbReference type="Gene3D" id="3.40.50.11550">
    <property type="match status" value="1"/>
</dbReference>
<name>A0A0D0IZA0_9PSED</name>
<proteinExistence type="predicted"/>
<feature type="domain" description="Haem-binding uptake Tiki superfamily ChaN" evidence="2">
    <location>
        <begin position="55"/>
        <end position="249"/>
    </location>
</feature>
<dbReference type="PROSITE" id="PS51257">
    <property type="entry name" value="PROKAR_LIPOPROTEIN"/>
    <property type="match status" value="1"/>
</dbReference>
<dbReference type="AlphaFoldDB" id="A0A0D0IZA0"/>